<dbReference type="Pfam" id="PF04909">
    <property type="entry name" value="Amidohydro_2"/>
    <property type="match status" value="1"/>
</dbReference>
<dbReference type="PANTHER" id="PTHR21240">
    <property type="entry name" value="2-AMINO-3-CARBOXYLMUCONATE-6-SEMIALDEHYDE DECARBOXYLASE"/>
    <property type="match status" value="1"/>
</dbReference>
<evidence type="ECO:0000313" key="4">
    <source>
        <dbReference type="Proteomes" id="UP000054683"/>
    </source>
</evidence>
<dbReference type="AlphaFoldDB" id="A0A158GQP6"/>
<dbReference type="Gene3D" id="3.20.20.140">
    <property type="entry name" value="Metal-dependent hydrolases"/>
    <property type="match status" value="1"/>
</dbReference>
<dbReference type="Proteomes" id="UP000054683">
    <property type="component" value="Unassembled WGS sequence"/>
</dbReference>
<protein>
    <submittedName>
        <fullName evidence="3">Amidohydrolase 2</fullName>
    </submittedName>
</protein>
<accession>A0A158GQP6</accession>
<dbReference type="PANTHER" id="PTHR21240:SF28">
    <property type="entry name" value="ISO-OROTATE DECARBOXYLASE (EUROFUNG)"/>
    <property type="match status" value="1"/>
</dbReference>
<dbReference type="OrthoDB" id="8617321at2"/>
<dbReference type="GO" id="GO:0016831">
    <property type="term" value="F:carboxy-lyase activity"/>
    <property type="evidence" value="ECO:0007669"/>
    <property type="project" value="InterPro"/>
</dbReference>
<gene>
    <name evidence="3" type="ORF">AWB69_03152</name>
</gene>
<dbReference type="GO" id="GO:0019748">
    <property type="term" value="P:secondary metabolic process"/>
    <property type="evidence" value="ECO:0007669"/>
    <property type="project" value="TreeGrafter"/>
</dbReference>
<proteinExistence type="predicted"/>
<dbReference type="GO" id="GO:0005737">
    <property type="term" value="C:cytoplasm"/>
    <property type="evidence" value="ECO:0007669"/>
    <property type="project" value="TreeGrafter"/>
</dbReference>
<name>A0A158GQP6_9BURK</name>
<dbReference type="EMBL" id="FCOK02000018">
    <property type="protein sequence ID" value="SAL34426.1"/>
    <property type="molecule type" value="Genomic_DNA"/>
</dbReference>
<feature type="domain" description="Amidohydrolase-related" evidence="2">
    <location>
        <begin position="49"/>
        <end position="372"/>
    </location>
</feature>
<keyword evidence="3" id="KW-0378">Hydrolase</keyword>
<organism evidence="3 4">
    <name type="scientific">Caballeronia udeis</name>
    <dbReference type="NCBI Taxonomy" id="1232866"/>
    <lineage>
        <taxon>Bacteria</taxon>
        <taxon>Pseudomonadati</taxon>
        <taxon>Pseudomonadota</taxon>
        <taxon>Betaproteobacteria</taxon>
        <taxon>Burkholderiales</taxon>
        <taxon>Burkholderiaceae</taxon>
        <taxon>Caballeronia</taxon>
    </lineage>
</organism>
<dbReference type="RefSeq" id="WP_062086083.1">
    <property type="nucleotide sequence ID" value="NZ_FCOK02000018.1"/>
</dbReference>
<sequence>MELQDLVLVSVDDHLIEPEDMFVRHIRPAFKDLAPKVVRGTNGAHHWVVEGQRAPGLGLNAVAGRPKEEYGFEPVSFDQVRKGCFDVDARVEDMNANGVVGSICFGSFPGFAGARFQKMQDKDLALATIQAYNDWHFHDWCGKHPGRFIPLGMLPLWDVKLAVEEVKRLVKLGCHAITFPDNPSMIGLPSLHNDCWEPLWAVCEENAVVICCHIGSGGNAPYPSEESPIDAWITSMPISIANAAADWLFASFWRRYPGLRMALSEGGIGWIPYLLERADFTYQQHSAWTRSNFGKDKPSDVFRRHIITCFIDDEFGLRNRQDVGIDMITWEADYPHSDATWPNSPEHLWQSIRALPSTDINKITHLNAMREFSFDPFSILGRENCTVGALRALAAGVDTQPLSRGGLNPSAGSDKPVTSADIKKILSHV</sequence>
<dbReference type="InterPro" id="IPR032466">
    <property type="entry name" value="Metal_Hydrolase"/>
</dbReference>
<dbReference type="InterPro" id="IPR032465">
    <property type="entry name" value="ACMSD"/>
</dbReference>
<dbReference type="SUPFAM" id="SSF51556">
    <property type="entry name" value="Metallo-dependent hydrolases"/>
    <property type="match status" value="1"/>
</dbReference>
<evidence type="ECO:0000259" key="2">
    <source>
        <dbReference type="Pfam" id="PF04909"/>
    </source>
</evidence>
<dbReference type="GO" id="GO:0016787">
    <property type="term" value="F:hydrolase activity"/>
    <property type="evidence" value="ECO:0007669"/>
    <property type="project" value="UniProtKB-KW"/>
</dbReference>
<dbReference type="InterPro" id="IPR006680">
    <property type="entry name" value="Amidohydro-rel"/>
</dbReference>
<reference evidence="3 4" key="1">
    <citation type="submission" date="2016-01" db="EMBL/GenBank/DDBJ databases">
        <authorList>
            <person name="Oliw E.H."/>
        </authorList>
    </citation>
    <scope>NUCLEOTIDE SEQUENCE [LARGE SCALE GENOMIC DNA]</scope>
    <source>
        <strain evidence="3">LMG 27134</strain>
    </source>
</reference>
<keyword evidence="1" id="KW-0456">Lyase</keyword>
<evidence type="ECO:0000313" key="3">
    <source>
        <dbReference type="EMBL" id="SAL34426.1"/>
    </source>
</evidence>
<evidence type="ECO:0000256" key="1">
    <source>
        <dbReference type="ARBA" id="ARBA00023239"/>
    </source>
</evidence>